<reference evidence="3 5" key="2">
    <citation type="submission" date="2018-11" db="EMBL/GenBank/DDBJ databases">
        <authorList>
            <consortium name="Pathogen Informatics"/>
        </authorList>
    </citation>
    <scope>NUCLEOTIDE SEQUENCE [LARGE SCALE GENOMIC DNA]</scope>
</reference>
<organism evidence="4 6">
    <name type="scientific">Dracunculus medinensis</name>
    <name type="common">Guinea worm</name>
    <dbReference type="NCBI Taxonomy" id="318479"/>
    <lineage>
        <taxon>Eukaryota</taxon>
        <taxon>Metazoa</taxon>
        <taxon>Ecdysozoa</taxon>
        <taxon>Nematoda</taxon>
        <taxon>Chromadorea</taxon>
        <taxon>Rhabditida</taxon>
        <taxon>Spirurina</taxon>
        <taxon>Dracunculoidea</taxon>
        <taxon>Dracunculidae</taxon>
        <taxon>Dracunculus</taxon>
    </lineage>
</organism>
<name>A0A0N4UHP4_DRAME</name>
<dbReference type="PANTHER" id="PTHR12419">
    <property type="entry name" value="OTU DOMAIN CONTAINING PROTEIN"/>
    <property type="match status" value="1"/>
</dbReference>
<dbReference type="Proteomes" id="UP000038040">
    <property type="component" value="Unplaced"/>
</dbReference>
<dbReference type="EMBL" id="UYYG01000026">
    <property type="protein sequence ID" value="VDN51637.1"/>
    <property type="molecule type" value="Genomic_DNA"/>
</dbReference>
<accession>A0A0N4UHP4</accession>
<dbReference type="GO" id="GO:0016579">
    <property type="term" value="P:protein deubiquitination"/>
    <property type="evidence" value="ECO:0007669"/>
    <property type="project" value="TreeGrafter"/>
</dbReference>
<dbReference type="WBParaSite" id="DME_0000708401-mRNA-1">
    <property type="protein sequence ID" value="DME_0000708401-mRNA-1"/>
    <property type="gene ID" value="DME_0000708401"/>
</dbReference>
<dbReference type="CDD" id="cd22761">
    <property type="entry name" value="OTU_OTUD6"/>
    <property type="match status" value="1"/>
</dbReference>
<evidence type="ECO:0000259" key="2">
    <source>
        <dbReference type="PROSITE" id="PS50802"/>
    </source>
</evidence>
<evidence type="ECO:0000256" key="1">
    <source>
        <dbReference type="ARBA" id="ARBA00022801"/>
    </source>
</evidence>
<dbReference type="SUPFAM" id="SSF54001">
    <property type="entry name" value="Cysteine proteinases"/>
    <property type="match status" value="1"/>
</dbReference>
<dbReference type="OrthoDB" id="415023at2759"/>
<dbReference type="InterPro" id="IPR049772">
    <property type="entry name" value="OTU_OTUD6"/>
</dbReference>
<evidence type="ECO:0000313" key="4">
    <source>
        <dbReference type="Proteomes" id="UP000038040"/>
    </source>
</evidence>
<evidence type="ECO:0000313" key="3">
    <source>
        <dbReference type="EMBL" id="VDN51637.1"/>
    </source>
</evidence>
<gene>
    <name evidence="3" type="ORF">DME_LOCUS1610</name>
</gene>
<dbReference type="Pfam" id="PF02338">
    <property type="entry name" value="OTU"/>
    <property type="match status" value="1"/>
</dbReference>
<reference evidence="6" key="1">
    <citation type="submission" date="2017-02" db="UniProtKB">
        <authorList>
            <consortium name="WormBaseParasite"/>
        </authorList>
    </citation>
    <scope>IDENTIFICATION</scope>
</reference>
<evidence type="ECO:0000313" key="5">
    <source>
        <dbReference type="Proteomes" id="UP000274756"/>
    </source>
</evidence>
<dbReference type="PANTHER" id="PTHR12419:SF10">
    <property type="entry name" value="DEUBIQUITINASE OTUD6B"/>
    <property type="match status" value="1"/>
</dbReference>
<sequence>MVFTIIIRFLGRIEKEEITNILGSRGLKIHEIEPDGDCLYNAVAHQLSSSNKKVTGEALRQKAANYIRGNRDEFLPFLSDENGDPIDTFSFDEYCEKIKKSCKDGGQWGGEPELRALSCALERRIEVIQPNGRSAVFGDFEHTKPLIITYHRFAYSLGEHYNSTVDSLKHSY</sequence>
<dbReference type="STRING" id="318479.A0A0N4UHP4"/>
<dbReference type="GO" id="GO:0004843">
    <property type="term" value="F:cysteine-type deubiquitinase activity"/>
    <property type="evidence" value="ECO:0007669"/>
    <property type="project" value="TreeGrafter"/>
</dbReference>
<proteinExistence type="predicted"/>
<keyword evidence="5" id="KW-1185">Reference proteome</keyword>
<evidence type="ECO:0000313" key="6">
    <source>
        <dbReference type="WBParaSite" id="DME_0000708401-mRNA-1"/>
    </source>
</evidence>
<keyword evidence="1" id="KW-0378">Hydrolase</keyword>
<dbReference type="AlphaFoldDB" id="A0A0N4UHP4"/>
<dbReference type="PROSITE" id="PS50802">
    <property type="entry name" value="OTU"/>
    <property type="match status" value="1"/>
</dbReference>
<dbReference type="InterPro" id="IPR003323">
    <property type="entry name" value="OTU_dom"/>
</dbReference>
<feature type="domain" description="OTU" evidence="2">
    <location>
        <begin position="27"/>
        <end position="167"/>
    </location>
</feature>
<protein>
    <submittedName>
        <fullName evidence="6">OTU domain-containing protein</fullName>
    </submittedName>
</protein>
<dbReference type="Proteomes" id="UP000274756">
    <property type="component" value="Unassembled WGS sequence"/>
</dbReference>
<dbReference type="Gene3D" id="3.90.70.80">
    <property type="match status" value="1"/>
</dbReference>
<dbReference type="InterPro" id="IPR038765">
    <property type="entry name" value="Papain-like_cys_pep_sf"/>
</dbReference>
<dbReference type="InterPro" id="IPR050704">
    <property type="entry name" value="Peptidase_C85-like"/>
</dbReference>